<reference evidence="16 17" key="1">
    <citation type="submission" date="2010-05" db="EMBL/GenBank/DDBJ databases">
        <title>The Genome Sequence of Thecamonas trahens ATCC 50062.</title>
        <authorList>
            <consortium name="The Broad Institute Genome Sequencing Platform"/>
            <person name="Russ C."/>
            <person name="Cuomo C."/>
            <person name="Shea T."/>
            <person name="Young S.K."/>
            <person name="Zeng Q."/>
            <person name="Koehrsen M."/>
            <person name="Haas B."/>
            <person name="Borodovsky M."/>
            <person name="Guigo R."/>
            <person name="Alvarado L."/>
            <person name="Berlin A."/>
            <person name="Bochicchio J."/>
            <person name="Borenstein D."/>
            <person name="Chapman S."/>
            <person name="Chen Z."/>
            <person name="Freedman E."/>
            <person name="Gellesch M."/>
            <person name="Goldberg J."/>
            <person name="Griggs A."/>
            <person name="Gujja S."/>
            <person name="Heilman E."/>
            <person name="Heiman D."/>
            <person name="Hepburn T."/>
            <person name="Howarth C."/>
            <person name="Jen D."/>
            <person name="Larson L."/>
            <person name="Mehta T."/>
            <person name="Park D."/>
            <person name="Pearson M."/>
            <person name="Roberts A."/>
            <person name="Saif S."/>
            <person name="Shenoy N."/>
            <person name="Sisk P."/>
            <person name="Stolte C."/>
            <person name="Sykes S."/>
            <person name="Thomson T."/>
            <person name="Walk T."/>
            <person name="White J."/>
            <person name="Yandava C."/>
            <person name="Burger G."/>
            <person name="Gray M.W."/>
            <person name="Holland P.W.H."/>
            <person name="King N."/>
            <person name="Lang F.B.F."/>
            <person name="Roger A.J."/>
            <person name="Ruiz-Trillo I."/>
            <person name="Lander E."/>
            <person name="Nusbaum C."/>
        </authorList>
    </citation>
    <scope>NUCLEOTIDE SEQUENCE [LARGE SCALE GENOMIC DNA]</scope>
    <source>
        <strain evidence="16 17">ATCC 50062</strain>
    </source>
</reference>
<sequence>MPVFYPRPEDMRDVMGYVASIAPAAAAAGVAKIVPPPGWAPPFALDSAALSFRPRIQTLNTMNGAVREALNYADGLLQYHLQQGAGITRLPTVLGVPIDVHALRNAVAAAGGADAVDALPTGWYDIACTIGIEGRQPLALIEDYEAYRAAARIATTSFTAAPAATHSEVPACGFCESPHADSDALMACDACGLVLHFYCVQPALPCLPDTEYWLCPACLAGAGPKYGFEQADRNYTLPEFEAAAAKFKIRHLPDLADTVERSVATACSPTAWRPPPRPSTPPSADDLAIENYVEQKYWDAVHDPIHPIDTMYGADLPAMVHGSGFPVTASKSASFNLNRVALSPQSMFSFIDRYISGCMSPWLYVGMLYSTFCWHNEDHYTYSLSYLHWGETKTWYGVPSSHADAFEACMRASMPELFEDSPDLLSHIVTMLSPQTLLDAGVKVVVGHQRPGEFMVTFPRAYHGGFSHGFNFGEAANFALPDWIPYGALCLTRYASLAKLPVFSHERLLCRIALFSSRIDVLAGVAPHLRALVEAELDRRAAAAAAYDFNDVLDLAATVAPETYVDHLAHLLSSRSLSKLCKNRQLASKRLVKSQLSTMDSRMAPAISRMVGASPADPSRKQDFRPPLCAVCHSFLYLSFARCTCGVVSVCWDHAPDLAAGTLCSCHTPQLVFAFMHSEGVLLDLVDGVEAKVTAASTAREHLLVLLARARNGSGLLSVPSLLGTVKAASAYDGLLLSSEVNEVSRLCSLVHRLETLGSRLPSSRDSRGLAAVVGDIPLAASDIANALTAFEAVFDPATLSHPVDALRNALAASDTLAEQAATLGANPSLDFARELIDRACRLGVASRPLLELENSVCELTWLDSVRNQPVAQLEWPELVTARDGCVQSFPLFSALTTTALIENAPSFSGSHSDEVNKAEASLEAALAHGETASERVSAMLGTPLAFGSLSALHDWIYGSGVLLPGDALLEPTLLLLRKTLLRPGKWQRAAEVLLSGESNTPEPCERAVELLARAAKSPVAVGEQVEALDTALDATAVLEGSVFAAFGDEWRVDKTSRQAVSCRLLAHQKPNARRVTDLVNAVSVACEAAKEAVETIEAGASIADVYCLCRGPEEGQMVLCDVCAEWFHVQCVGWEPSPSPAAELVAGDKRAHSQTDETSHDTSLSFACPLCTWDKRIWRHHWSGRPSLEQVRALAASLDAAAAARGQALRLTSLHARLVRIVDCVDAWATHARAALAAAPPPDLDETKRLYRIGLSMEVADEAVEAALAQAIEVGNSALLPPATLYCTCREPWDESREMIGCDGCQDWFHSECVAGGIVAGERFFCTLACEATAAAPPAKKAKLLV</sequence>
<evidence type="ECO:0000256" key="5">
    <source>
        <dbReference type="ARBA" id="ARBA00022771"/>
    </source>
</evidence>
<keyword evidence="9" id="KW-0539">Nucleus</keyword>
<evidence type="ECO:0000256" key="2">
    <source>
        <dbReference type="ARBA" id="ARBA00006801"/>
    </source>
</evidence>
<dbReference type="InterPro" id="IPR001606">
    <property type="entry name" value="ARID_dom"/>
</dbReference>
<feature type="domain" description="JmjC" evidence="15">
    <location>
        <begin position="332"/>
        <end position="495"/>
    </location>
</feature>
<dbReference type="InterPro" id="IPR003349">
    <property type="entry name" value="JmjN"/>
</dbReference>
<feature type="domain" description="PHD-type" evidence="12">
    <location>
        <begin position="169"/>
        <end position="221"/>
    </location>
</feature>
<dbReference type="eggNOG" id="KOG1246">
    <property type="taxonomic scope" value="Eukaryota"/>
</dbReference>
<dbReference type="GO" id="GO:0003677">
    <property type="term" value="F:DNA binding"/>
    <property type="evidence" value="ECO:0007669"/>
    <property type="project" value="InterPro"/>
</dbReference>
<dbReference type="PROSITE" id="PS51183">
    <property type="entry name" value="JMJN"/>
    <property type="match status" value="1"/>
</dbReference>
<dbReference type="PROSITE" id="PS50016">
    <property type="entry name" value="ZF_PHD_2"/>
    <property type="match status" value="1"/>
</dbReference>
<dbReference type="InterPro" id="IPR048615">
    <property type="entry name" value="KDM5_C-hel"/>
</dbReference>
<evidence type="ECO:0000313" key="17">
    <source>
        <dbReference type="Proteomes" id="UP000054408"/>
    </source>
</evidence>
<dbReference type="InterPro" id="IPR003347">
    <property type="entry name" value="JmjC_dom"/>
</dbReference>
<dbReference type="PANTHER" id="PTHR10694">
    <property type="entry name" value="LYSINE-SPECIFIC DEMETHYLASE"/>
    <property type="match status" value="1"/>
</dbReference>
<dbReference type="PROSITE" id="PS51011">
    <property type="entry name" value="ARID"/>
    <property type="match status" value="1"/>
</dbReference>
<dbReference type="OrthoDB" id="1678912at2759"/>
<dbReference type="SMART" id="SM00558">
    <property type="entry name" value="JmjC"/>
    <property type="match status" value="1"/>
</dbReference>
<evidence type="ECO:0000256" key="7">
    <source>
        <dbReference type="ARBA" id="ARBA00023002"/>
    </source>
</evidence>
<evidence type="ECO:0000313" key="16">
    <source>
        <dbReference type="EMBL" id="KNC47488.1"/>
    </source>
</evidence>
<dbReference type="InterPro" id="IPR019786">
    <property type="entry name" value="Zinc_finger_PHD-type_CS"/>
</dbReference>
<dbReference type="InterPro" id="IPR036431">
    <property type="entry name" value="ARID_dom_sf"/>
</dbReference>
<dbReference type="SUPFAM" id="SSF57903">
    <property type="entry name" value="FYVE/PHD zinc finger"/>
    <property type="match status" value="3"/>
</dbReference>
<accession>A0A0L0D860</accession>
<dbReference type="SUPFAM" id="SSF46774">
    <property type="entry name" value="ARID-like"/>
    <property type="match status" value="1"/>
</dbReference>
<comment type="similarity">
    <text evidence="2">Belongs to the JARID1 histone demethylase family.</text>
</comment>
<dbReference type="GO" id="GO:0034647">
    <property type="term" value="F:histone H3K4me/H3K4me2/H3K4me3 demethylase activity"/>
    <property type="evidence" value="ECO:0007669"/>
    <property type="project" value="UniProtKB-EC"/>
</dbReference>
<feature type="domain" description="JmjN" evidence="14">
    <location>
        <begin position="1"/>
        <end position="42"/>
    </location>
</feature>
<dbReference type="STRING" id="461836.A0A0L0D860"/>
<comment type="catalytic activity">
    <reaction evidence="10">
        <text>N(6),N(6),N(6)-trimethyl-L-lysyl(4)-[histone H3] + 3 2-oxoglutarate + 3 O2 = L-lysyl(4)-[histone H3] + 3 formaldehyde + 3 succinate + 3 CO2</text>
        <dbReference type="Rhea" id="RHEA:60208"/>
        <dbReference type="Rhea" id="RHEA-COMP:15537"/>
        <dbReference type="Rhea" id="RHEA-COMP:15547"/>
        <dbReference type="ChEBI" id="CHEBI:15379"/>
        <dbReference type="ChEBI" id="CHEBI:16526"/>
        <dbReference type="ChEBI" id="CHEBI:16810"/>
        <dbReference type="ChEBI" id="CHEBI:16842"/>
        <dbReference type="ChEBI" id="CHEBI:29969"/>
        <dbReference type="ChEBI" id="CHEBI:30031"/>
        <dbReference type="ChEBI" id="CHEBI:61961"/>
        <dbReference type="EC" id="1.14.11.67"/>
    </reaction>
</comment>
<dbReference type="SMART" id="SM00249">
    <property type="entry name" value="PHD"/>
    <property type="match status" value="3"/>
</dbReference>
<dbReference type="InterPro" id="IPR013083">
    <property type="entry name" value="Znf_RING/FYVE/PHD"/>
</dbReference>
<dbReference type="Pfam" id="PF00628">
    <property type="entry name" value="PHD"/>
    <property type="match status" value="3"/>
</dbReference>
<dbReference type="SMART" id="SM00545">
    <property type="entry name" value="JmjN"/>
    <property type="match status" value="1"/>
</dbReference>
<evidence type="ECO:0000256" key="4">
    <source>
        <dbReference type="ARBA" id="ARBA00022723"/>
    </source>
</evidence>
<dbReference type="Pfam" id="PF21323">
    <property type="entry name" value="KDM5_C-hel"/>
    <property type="match status" value="1"/>
</dbReference>
<dbReference type="InterPro" id="IPR019787">
    <property type="entry name" value="Znf_PHD-finger"/>
</dbReference>
<evidence type="ECO:0000259" key="15">
    <source>
        <dbReference type="PROSITE" id="PS51184"/>
    </source>
</evidence>
<evidence type="ECO:0000256" key="3">
    <source>
        <dbReference type="ARBA" id="ARBA00012902"/>
    </source>
</evidence>
<evidence type="ECO:0000256" key="10">
    <source>
        <dbReference type="ARBA" id="ARBA00048734"/>
    </source>
</evidence>
<dbReference type="EC" id="1.14.11.67" evidence="3"/>
<dbReference type="RefSeq" id="XP_013759424.1">
    <property type="nucleotide sequence ID" value="XM_013903970.1"/>
</dbReference>
<evidence type="ECO:0000256" key="11">
    <source>
        <dbReference type="PROSITE-ProRule" id="PRU00146"/>
    </source>
</evidence>
<keyword evidence="6" id="KW-0862">Zinc</keyword>
<dbReference type="Gene3D" id="2.60.120.650">
    <property type="entry name" value="Cupin"/>
    <property type="match status" value="1"/>
</dbReference>
<dbReference type="PROSITE" id="PS01359">
    <property type="entry name" value="ZF_PHD_1"/>
    <property type="match status" value="2"/>
</dbReference>
<keyword evidence="8" id="KW-0408">Iron</keyword>
<dbReference type="EMBL" id="GL349447">
    <property type="protein sequence ID" value="KNC47488.1"/>
    <property type="molecule type" value="Genomic_DNA"/>
</dbReference>
<dbReference type="SUPFAM" id="SSF51197">
    <property type="entry name" value="Clavaminate synthase-like"/>
    <property type="match status" value="1"/>
</dbReference>
<dbReference type="GO" id="GO:0006355">
    <property type="term" value="P:regulation of DNA-templated transcription"/>
    <property type="evidence" value="ECO:0007669"/>
    <property type="project" value="TreeGrafter"/>
</dbReference>
<evidence type="ECO:0000259" key="13">
    <source>
        <dbReference type="PROSITE" id="PS51011"/>
    </source>
</evidence>
<dbReference type="Gene3D" id="2.30.30.1150">
    <property type="match status" value="1"/>
</dbReference>
<name>A0A0L0D860_THETB</name>
<dbReference type="InterPro" id="IPR001965">
    <property type="entry name" value="Znf_PHD"/>
</dbReference>
<dbReference type="GO" id="GO:0000785">
    <property type="term" value="C:chromatin"/>
    <property type="evidence" value="ECO:0007669"/>
    <property type="project" value="TreeGrafter"/>
</dbReference>
<dbReference type="Pfam" id="PF02375">
    <property type="entry name" value="JmjN"/>
    <property type="match status" value="1"/>
</dbReference>
<organism evidence="16 17">
    <name type="scientific">Thecamonas trahens ATCC 50062</name>
    <dbReference type="NCBI Taxonomy" id="461836"/>
    <lineage>
        <taxon>Eukaryota</taxon>
        <taxon>Apusozoa</taxon>
        <taxon>Apusomonadida</taxon>
        <taxon>Apusomonadidae</taxon>
        <taxon>Thecamonas</taxon>
    </lineage>
</organism>
<keyword evidence="5 11" id="KW-0863">Zinc-finger</keyword>
<dbReference type="PANTHER" id="PTHR10694:SF33">
    <property type="entry name" value="LYSINE-SPECIFIC DEMETHYLASE 5"/>
    <property type="match status" value="1"/>
</dbReference>
<dbReference type="InterPro" id="IPR011011">
    <property type="entry name" value="Znf_FYVE_PHD"/>
</dbReference>
<dbReference type="PROSITE" id="PS51184">
    <property type="entry name" value="JMJC"/>
    <property type="match status" value="1"/>
</dbReference>
<evidence type="ECO:0000259" key="12">
    <source>
        <dbReference type="PROSITE" id="PS50016"/>
    </source>
</evidence>
<comment type="subcellular location">
    <subcellularLocation>
        <location evidence="1">Nucleus</location>
    </subcellularLocation>
</comment>
<gene>
    <name evidence="16" type="ORF">AMSG_02505</name>
</gene>
<evidence type="ECO:0000256" key="9">
    <source>
        <dbReference type="ARBA" id="ARBA00023242"/>
    </source>
</evidence>
<proteinExistence type="inferred from homology"/>
<dbReference type="GO" id="GO:0005634">
    <property type="term" value="C:nucleus"/>
    <property type="evidence" value="ECO:0007669"/>
    <property type="project" value="UniProtKB-SubCell"/>
</dbReference>
<keyword evidence="4" id="KW-0479">Metal-binding</keyword>
<dbReference type="Pfam" id="PF01388">
    <property type="entry name" value="ARID"/>
    <property type="match status" value="1"/>
</dbReference>
<evidence type="ECO:0000259" key="14">
    <source>
        <dbReference type="PROSITE" id="PS51183"/>
    </source>
</evidence>
<dbReference type="Gene3D" id="1.10.150.60">
    <property type="entry name" value="ARID DNA-binding domain"/>
    <property type="match status" value="1"/>
</dbReference>
<evidence type="ECO:0000256" key="8">
    <source>
        <dbReference type="ARBA" id="ARBA00023004"/>
    </source>
</evidence>
<dbReference type="GeneID" id="25562185"/>
<dbReference type="SMART" id="SM00501">
    <property type="entry name" value="BRIGHT"/>
    <property type="match status" value="1"/>
</dbReference>
<evidence type="ECO:0000256" key="6">
    <source>
        <dbReference type="ARBA" id="ARBA00022833"/>
    </source>
</evidence>
<dbReference type="GO" id="GO:0008270">
    <property type="term" value="F:zinc ion binding"/>
    <property type="evidence" value="ECO:0007669"/>
    <property type="project" value="UniProtKB-KW"/>
</dbReference>
<dbReference type="Pfam" id="PF02373">
    <property type="entry name" value="JmjC"/>
    <property type="match status" value="1"/>
</dbReference>
<keyword evidence="17" id="KW-1185">Reference proteome</keyword>
<feature type="domain" description="ARID" evidence="13">
    <location>
        <begin position="66"/>
        <end position="156"/>
    </location>
</feature>
<protein>
    <recommendedName>
        <fullName evidence="3">[histone H3]-trimethyl-L-lysine(4) demethylase</fullName>
        <ecNumber evidence="3">1.14.11.67</ecNumber>
    </recommendedName>
</protein>
<keyword evidence="7" id="KW-0560">Oxidoreductase</keyword>
<dbReference type="Proteomes" id="UP000054408">
    <property type="component" value="Unassembled WGS sequence"/>
</dbReference>
<dbReference type="Gene3D" id="3.30.40.10">
    <property type="entry name" value="Zinc/RING finger domain, C3HC4 (zinc finger)"/>
    <property type="match status" value="2"/>
</dbReference>
<evidence type="ECO:0000256" key="1">
    <source>
        <dbReference type="ARBA" id="ARBA00004123"/>
    </source>
</evidence>